<accession>A0A4V3RLF5</accession>
<dbReference type="Proteomes" id="UP000306888">
    <property type="component" value="Unassembled WGS sequence"/>
</dbReference>
<gene>
    <name evidence="1" type="ORF">E5347_00590</name>
</gene>
<dbReference type="AlphaFoldDB" id="A0A4V3RLF5"/>
<dbReference type="RefSeq" id="WP_136003519.1">
    <property type="nucleotide sequence ID" value="NZ_SRYR01000001.1"/>
</dbReference>
<organism evidence="1 2">
    <name type="scientific">Clostridium sartagoforme</name>
    <dbReference type="NCBI Taxonomy" id="84031"/>
    <lineage>
        <taxon>Bacteria</taxon>
        <taxon>Bacillati</taxon>
        <taxon>Bacillota</taxon>
        <taxon>Clostridia</taxon>
        <taxon>Eubacteriales</taxon>
        <taxon>Clostridiaceae</taxon>
        <taxon>Clostridium</taxon>
    </lineage>
</organism>
<name>A0A4V3RLF5_9CLOT</name>
<proteinExistence type="predicted"/>
<sequence length="233" mass="26365">MSRKAITLLVTLTALIIISILINIEFKSEVFNESEDTKEVIYYDYDEEIKEITKQVRGSSERFKLGEVYEVDSIDVLESDVLLAAVSEELVTKSSKTSTISTELKSRAEVKGIKLNNKFSIKYSSLYTGPGAGEALGNNKENGYLTHYIPIVYCSGDILKINYKVSKKGEFIRSEEVIVAVRKETSNYMIGAQSAEYLNVENLQGDKFNKFDNYTDYKENLLEAVDLESYVNF</sequence>
<evidence type="ECO:0000313" key="1">
    <source>
        <dbReference type="EMBL" id="TGY43340.1"/>
    </source>
</evidence>
<comment type="caution">
    <text evidence="1">The sequence shown here is derived from an EMBL/GenBank/DDBJ whole genome shotgun (WGS) entry which is preliminary data.</text>
</comment>
<dbReference type="EMBL" id="SRYR01000001">
    <property type="protein sequence ID" value="TGY43340.1"/>
    <property type="molecule type" value="Genomic_DNA"/>
</dbReference>
<protein>
    <submittedName>
        <fullName evidence="1">Uncharacterized protein</fullName>
    </submittedName>
</protein>
<reference evidence="1 2" key="1">
    <citation type="submission" date="2019-04" db="EMBL/GenBank/DDBJ databases">
        <title>Microbes associate with the intestines of laboratory mice.</title>
        <authorList>
            <person name="Navarre W."/>
            <person name="Wong E."/>
            <person name="Huang K."/>
            <person name="Tropini C."/>
            <person name="Ng K."/>
            <person name="Yu B."/>
        </authorList>
    </citation>
    <scope>NUCLEOTIDE SEQUENCE [LARGE SCALE GENOMIC DNA]</scope>
    <source>
        <strain evidence="1 2">NM50_B9-20</strain>
    </source>
</reference>
<evidence type="ECO:0000313" key="2">
    <source>
        <dbReference type="Proteomes" id="UP000306888"/>
    </source>
</evidence>
<keyword evidence="2" id="KW-1185">Reference proteome</keyword>